<dbReference type="SUPFAM" id="SSF51735">
    <property type="entry name" value="NAD(P)-binding Rossmann-fold domains"/>
    <property type="match status" value="1"/>
</dbReference>
<dbReference type="InterPro" id="IPR057326">
    <property type="entry name" value="KR_dom"/>
</dbReference>
<dbReference type="Proteomes" id="UP001597197">
    <property type="component" value="Unassembled WGS sequence"/>
</dbReference>
<dbReference type="SMART" id="SM00822">
    <property type="entry name" value="PKS_KR"/>
    <property type="match status" value="1"/>
</dbReference>
<dbReference type="PRINTS" id="PR00081">
    <property type="entry name" value="GDHRDH"/>
</dbReference>
<evidence type="ECO:0000256" key="2">
    <source>
        <dbReference type="ARBA" id="ARBA00023002"/>
    </source>
</evidence>
<gene>
    <name evidence="4" type="ORF">ACFSDX_24355</name>
</gene>
<dbReference type="Gene3D" id="3.40.50.720">
    <property type="entry name" value="NAD(P)-binding Rossmann-like Domain"/>
    <property type="match status" value="1"/>
</dbReference>
<keyword evidence="5" id="KW-1185">Reference proteome</keyword>
<dbReference type="InterPro" id="IPR051122">
    <property type="entry name" value="SDR_DHRS6-like"/>
</dbReference>
<feature type="domain" description="Ketoreductase" evidence="3">
    <location>
        <begin position="27"/>
        <end position="201"/>
    </location>
</feature>
<dbReference type="CDD" id="cd05233">
    <property type="entry name" value="SDR_c"/>
    <property type="match status" value="1"/>
</dbReference>
<dbReference type="EC" id="1.1.1.-" evidence="4"/>
<keyword evidence="2 4" id="KW-0560">Oxidoreductase</keyword>
<name>A0ABW4R1W2_9BACT</name>
<evidence type="ECO:0000259" key="3">
    <source>
        <dbReference type="SMART" id="SM00822"/>
    </source>
</evidence>
<dbReference type="InterPro" id="IPR036291">
    <property type="entry name" value="NAD(P)-bd_dom_sf"/>
</dbReference>
<dbReference type="RefSeq" id="WP_382318443.1">
    <property type="nucleotide sequence ID" value="NZ_JBHUFD010000019.1"/>
</dbReference>
<evidence type="ECO:0000313" key="5">
    <source>
        <dbReference type="Proteomes" id="UP001597197"/>
    </source>
</evidence>
<comment type="caution">
    <text evidence="4">The sequence shown here is derived from an EMBL/GenBank/DDBJ whole genome shotgun (WGS) entry which is preliminary data.</text>
</comment>
<evidence type="ECO:0000256" key="1">
    <source>
        <dbReference type="ARBA" id="ARBA00006484"/>
    </source>
</evidence>
<accession>A0ABW4R1W2</accession>
<dbReference type="InterPro" id="IPR002347">
    <property type="entry name" value="SDR_fam"/>
</dbReference>
<dbReference type="EMBL" id="JBHUFD010000019">
    <property type="protein sequence ID" value="MFD1875587.1"/>
    <property type="molecule type" value="Genomic_DNA"/>
</dbReference>
<sequence length="263" mass="27432">MDDPLNASQTPRTSTKQVNSMGKLTGKVAVITGATSGMALATAQLFVAEGACVFITGRSQAKLDEAVQAIGRNVTGVLGDAANLADLDRLYETVQREKGSIDILFASAGAADFGKLGEITEAFFDSVFELNVRGTLFTVQKALPLFAAGGAIVLNGSMASIKGYAANSIYSASKAALRAFVRGWLVDLQDRHIRVNLLSPGAIDTPLMAASGTEFKAQIAPLIPRGEMGRPEEVAAAALFLASEEASFVNGIELFVDGGMGQI</sequence>
<dbReference type="PANTHER" id="PTHR43477">
    <property type="entry name" value="DIHYDROANTICAPSIN 7-DEHYDROGENASE"/>
    <property type="match status" value="1"/>
</dbReference>
<dbReference type="Pfam" id="PF13561">
    <property type="entry name" value="adh_short_C2"/>
    <property type="match status" value="1"/>
</dbReference>
<dbReference type="PANTHER" id="PTHR43477:SF1">
    <property type="entry name" value="DIHYDROANTICAPSIN 7-DEHYDROGENASE"/>
    <property type="match status" value="1"/>
</dbReference>
<organism evidence="4 5">
    <name type="scientific">Hymenobacter bucti</name>
    <dbReference type="NCBI Taxonomy" id="1844114"/>
    <lineage>
        <taxon>Bacteria</taxon>
        <taxon>Pseudomonadati</taxon>
        <taxon>Bacteroidota</taxon>
        <taxon>Cytophagia</taxon>
        <taxon>Cytophagales</taxon>
        <taxon>Hymenobacteraceae</taxon>
        <taxon>Hymenobacter</taxon>
    </lineage>
</organism>
<dbReference type="GO" id="GO:0016491">
    <property type="term" value="F:oxidoreductase activity"/>
    <property type="evidence" value="ECO:0007669"/>
    <property type="project" value="UniProtKB-KW"/>
</dbReference>
<comment type="similarity">
    <text evidence="1">Belongs to the short-chain dehydrogenases/reductases (SDR) family.</text>
</comment>
<protein>
    <submittedName>
        <fullName evidence="4">SDR family NAD(P)-dependent oxidoreductase</fullName>
        <ecNumber evidence="4">1.1.1.-</ecNumber>
    </submittedName>
</protein>
<evidence type="ECO:0000313" key="4">
    <source>
        <dbReference type="EMBL" id="MFD1875587.1"/>
    </source>
</evidence>
<proteinExistence type="inferred from homology"/>
<reference evidence="5" key="1">
    <citation type="journal article" date="2019" name="Int. J. Syst. Evol. Microbiol.">
        <title>The Global Catalogue of Microorganisms (GCM) 10K type strain sequencing project: providing services to taxonomists for standard genome sequencing and annotation.</title>
        <authorList>
            <consortium name="The Broad Institute Genomics Platform"/>
            <consortium name="The Broad Institute Genome Sequencing Center for Infectious Disease"/>
            <person name="Wu L."/>
            <person name="Ma J."/>
        </authorList>
    </citation>
    <scope>NUCLEOTIDE SEQUENCE [LARGE SCALE GENOMIC DNA]</scope>
    <source>
        <strain evidence="5">CGMCC 1.15795</strain>
    </source>
</reference>